<evidence type="ECO:0000313" key="2">
    <source>
        <dbReference type="EMBL" id="KFK32430.1"/>
    </source>
</evidence>
<dbReference type="Proteomes" id="UP000029120">
    <property type="component" value="Chromosome 6"/>
</dbReference>
<dbReference type="PANTHER" id="PTHR31099">
    <property type="entry name" value="OS06G0165300 PROTEIN"/>
    <property type="match status" value="1"/>
</dbReference>
<evidence type="ECO:0000313" key="3">
    <source>
        <dbReference type="Proteomes" id="UP000029120"/>
    </source>
</evidence>
<feature type="region of interest" description="Disordered" evidence="1">
    <location>
        <begin position="64"/>
        <end position="167"/>
    </location>
</feature>
<organism evidence="2 3">
    <name type="scientific">Arabis alpina</name>
    <name type="common">Alpine rock-cress</name>
    <dbReference type="NCBI Taxonomy" id="50452"/>
    <lineage>
        <taxon>Eukaryota</taxon>
        <taxon>Viridiplantae</taxon>
        <taxon>Streptophyta</taxon>
        <taxon>Embryophyta</taxon>
        <taxon>Tracheophyta</taxon>
        <taxon>Spermatophyta</taxon>
        <taxon>Magnoliopsida</taxon>
        <taxon>eudicotyledons</taxon>
        <taxon>Gunneridae</taxon>
        <taxon>Pentapetalae</taxon>
        <taxon>rosids</taxon>
        <taxon>malvids</taxon>
        <taxon>Brassicales</taxon>
        <taxon>Brassicaceae</taxon>
        <taxon>Arabideae</taxon>
        <taxon>Arabis</taxon>
    </lineage>
</organism>
<sequence length="467" mass="52148">MYFSLLRISHVRARSCFVLLSNRSSTTSAMSSESSVSVKLDRKRVRRDPDVTLAHASDHRLDASIPVGVPLTGPSDRRSSNALSPEVELPEHRPETVPPQETGPSVSRSALKDSMEDGSSYVRPETDLRGSDPSDRVETDKGISGGDNGSLVNFRTTTQKSPGPGLGHRIMLSDCNDVASSMSSSMVYSLSPTDGWEGIVIRYPETYDRPWSPPSGYMCVYECFIKNGGLCFPIPRLLLKYCHRRRIAISQLTHGSIRAMMAVVVLDAERGGVVNLDEFEEISSFSPIGNTGRFYISPRGGYQLVSGHSSQVNRHRWSRYFFVKISRRTIGEFSKPVRVGWNFCPVEPVKRKTPKDSVITLLRKDKSHNRHWLDFLSFRIHRSYPQFSSGDVYTPLEDNSPEPPSGSNKKKDTSRKKKSSTPAKKKAEPARTQLRKAPMVKLNIDVVDFDEELKLSKAAPVAEREGL</sequence>
<feature type="region of interest" description="Disordered" evidence="1">
    <location>
        <begin position="391"/>
        <end position="437"/>
    </location>
</feature>
<reference evidence="3" key="1">
    <citation type="journal article" date="2015" name="Nat. Plants">
        <title>Genome expansion of Arabis alpina linked with retrotransposition and reduced symmetric DNA methylation.</title>
        <authorList>
            <person name="Willing E.M."/>
            <person name="Rawat V."/>
            <person name="Mandakova T."/>
            <person name="Maumus F."/>
            <person name="James G.V."/>
            <person name="Nordstroem K.J."/>
            <person name="Becker C."/>
            <person name="Warthmann N."/>
            <person name="Chica C."/>
            <person name="Szarzynska B."/>
            <person name="Zytnicki M."/>
            <person name="Albani M.C."/>
            <person name="Kiefer C."/>
            <person name="Bergonzi S."/>
            <person name="Castaings L."/>
            <person name="Mateos J.L."/>
            <person name="Berns M.C."/>
            <person name="Bujdoso N."/>
            <person name="Piofczyk T."/>
            <person name="de Lorenzo L."/>
            <person name="Barrero-Sicilia C."/>
            <person name="Mateos I."/>
            <person name="Piednoel M."/>
            <person name="Hagmann J."/>
            <person name="Chen-Min-Tao R."/>
            <person name="Iglesias-Fernandez R."/>
            <person name="Schuster S.C."/>
            <person name="Alonso-Blanco C."/>
            <person name="Roudier F."/>
            <person name="Carbonero P."/>
            <person name="Paz-Ares J."/>
            <person name="Davis S.J."/>
            <person name="Pecinka A."/>
            <person name="Quesneville H."/>
            <person name="Colot V."/>
            <person name="Lysak M.A."/>
            <person name="Weigel D."/>
            <person name="Coupland G."/>
            <person name="Schneeberger K."/>
        </authorList>
    </citation>
    <scope>NUCLEOTIDE SEQUENCE [LARGE SCALE GENOMIC DNA]</scope>
    <source>
        <strain evidence="3">cv. Pajares</strain>
    </source>
</reference>
<protein>
    <submittedName>
        <fullName evidence="2">Uncharacterized protein</fullName>
    </submittedName>
</protein>
<feature type="compositionally biased region" description="Basic and acidic residues" evidence="1">
    <location>
        <begin position="124"/>
        <end position="141"/>
    </location>
</feature>
<proteinExistence type="predicted"/>
<evidence type="ECO:0000256" key="1">
    <source>
        <dbReference type="SAM" id="MobiDB-lite"/>
    </source>
</evidence>
<dbReference type="OrthoDB" id="1113395at2759"/>
<dbReference type="AlphaFoldDB" id="A0A087GRC8"/>
<accession>A0A087GRC8</accession>
<dbReference type="PANTHER" id="PTHR31099:SF49">
    <property type="entry name" value="MYOSIN HEAVY CHAIN-LIKE PROTEIN"/>
    <property type="match status" value="1"/>
</dbReference>
<dbReference type="EMBL" id="CM002874">
    <property type="protein sequence ID" value="KFK32430.1"/>
    <property type="molecule type" value="Genomic_DNA"/>
</dbReference>
<gene>
    <name evidence="2" type="ordered locus">AALP_Aa6g240800</name>
</gene>
<keyword evidence="3" id="KW-1185">Reference proteome</keyword>
<dbReference type="Gramene" id="KFK32430">
    <property type="protein sequence ID" value="KFK32430"/>
    <property type="gene ID" value="AALP_AA6G240800"/>
</dbReference>
<feature type="compositionally biased region" description="Polar residues" evidence="1">
    <location>
        <begin position="150"/>
        <end position="161"/>
    </location>
</feature>
<name>A0A087GRC8_ARAAL</name>